<keyword evidence="7" id="KW-0482">Metalloprotease</keyword>
<evidence type="ECO:0000256" key="2">
    <source>
        <dbReference type="ARBA" id="ARBA00007357"/>
    </source>
</evidence>
<dbReference type="CDD" id="cd08662">
    <property type="entry name" value="M13"/>
    <property type="match status" value="1"/>
</dbReference>
<accession>A0ABU7LXE1</accession>
<evidence type="ECO:0000256" key="4">
    <source>
        <dbReference type="ARBA" id="ARBA00022723"/>
    </source>
</evidence>
<keyword evidence="11" id="KW-1185">Reference proteome</keyword>
<dbReference type="InterPro" id="IPR000718">
    <property type="entry name" value="Peptidase_M13"/>
</dbReference>
<evidence type="ECO:0000256" key="6">
    <source>
        <dbReference type="ARBA" id="ARBA00022833"/>
    </source>
</evidence>
<keyword evidence="4" id="KW-0479">Metal-binding</keyword>
<comment type="similarity">
    <text evidence="2">Belongs to the peptidase M13 family.</text>
</comment>
<comment type="cofactor">
    <cofactor evidence="1">
        <name>Zn(2+)</name>
        <dbReference type="ChEBI" id="CHEBI:29105"/>
    </cofactor>
</comment>
<feature type="domain" description="Peptidase M13 C-terminal" evidence="8">
    <location>
        <begin position="500"/>
        <end position="704"/>
    </location>
</feature>
<dbReference type="EC" id="3.4.24.-" evidence="10"/>
<dbReference type="Gene3D" id="1.10.1380.10">
    <property type="entry name" value="Neutral endopeptidase , domain2"/>
    <property type="match status" value="1"/>
</dbReference>
<keyword evidence="6" id="KW-0862">Zinc</keyword>
<keyword evidence="5 10" id="KW-0378">Hydrolase</keyword>
<name>A0ABU7LXE1_9PROT</name>
<organism evidence="10 11">
    <name type="scientific">Hyphobacterium marinum</name>
    <dbReference type="NCBI Taxonomy" id="3116574"/>
    <lineage>
        <taxon>Bacteria</taxon>
        <taxon>Pseudomonadati</taxon>
        <taxon>Pseudomonadota</taxon>
        <taxon>Alphaproteobacteria</taxon>
        <taxon>Maricaulales</taxon>
        <taxon>Maricaulaceae</taxon>
        <taxon>Hyphobacterium</taxon>
    </lineage>
</organism>
<evidence type="ECO:0000313" key="10">
    <source>
        <dbReference type="EMBL" id="MEE2565855.1"/>
    </source>
</evidence>
<gene>
    <name evidence="10" type="ORF">V0U35_04115</name>
</gene>
<dbReference type="Proteomes" id="UP001310692">
    <property type="component" value="Unassembled WGS sequence"/>
</dbReference>
<keyword evidence="3" id="KW-0645">Protease</keyword>
<dbReference type="Pfam" id="PF05649">
    <property type="entry name" value="Peptidase_M13_N"/>
    <property type="match status" value="1"/>
</dbReference>
<feature type="domain" description="Peptidase M13 N-terminal" evidence="9">
    <location>
        <begin position="73"/>
        <end position="448"/>
    </location>
</feature>
<protein>
    <submittedName>
        <fullName evidence="10">M13 family metallopeptidase</fullName>
        <ecNumber evidence="10">3.4.24.-</ecNumber>
    </submittedName>
</protein>
<dbReference type="PANTHER" id="PTHR11733:SF167">
    <property type="entry name" value="FI17812P1-RELATED"/>
    <property type="match status" value="1"/>
</dbReference>
<dbReference type="EMBL" id="JAZDRO010000001">
    <property type="protein sequence ID" value="MEE2565855.1"/>
    <property type="molecule type" value="Genomic_DNA"/>
</dbReference>
<proteinExistence type="inferred from homology"/>
<comment type="caution">
    <text evidence="10">The sequence shown here is derived from an EMBL/GenBank/DDBJ whole genome shotgun (WGS) entry which is preliminary data.</text>
</comment>
<evidence type="ECO:0000259" key="9">
    <source>
        <dbReference type="Pfam" id="PF05649"/>
    </source>
</evidence>
<evidence type="ECO:0000313" key="11">
    <source>
        <dbReference type="Proteomes" id="UP001310692"/>
    </source>
</evidence>
<dbReference type="InterPro" id="IPR042089">
    <property type="entry name" value="Peptidase_M13_dom_2"/>
</dbReference>
<evidence type="ECO:0000256" key="7">
    <source>
        <dbReference type="ARBA" id="ARBA00023049"/>
    </source>
</evidence>
<dbReference type="RefSeq" id="WP_330195386.1">
    <property type="nucleotide sequence ID" value="NZ_JAZDRO010000001.1"/>
</dbReference>
<evidence type="ECO:0000259" key="8">
    <source>
        <dbReference type="Pfam" id="PF01431"/>
    </source>
</evidence>
<reference evidence="10 11" key="1">
    <citation type="submission" date="2024-01" db="EMBL/GenBank/DDBJ databases">
        <title>Hyphobacterium bacterium isolated from marine sediment.</title>
        <authorList>
            <person name="Zhao S."/>
        </authorList>
    </citation>
    <scope>NUCLEOTIDE SEQUENCE [LARGE SCALE GENOMIC DNA]</scope>
    <source>
        <strain evidence="10 11">Y60-23</strain>
    </source>
</reference>
<evidence type="ECO:0000256" key="5">
    <source>
        <dbReference type="ARBA" id="ARBA00022801"/>
    </source>
</evidence>
<dbReference type="PRINTS" id="PR00786">
    <property type="entry name" value="NEPRILYSIN"/>
</dbReference>
<dbReference type="GO" id="GO:0016787">
    <property type="term" value="F:hydrolase activity"/>
    <property type="evidence" value="ECO:0007669"/>
    <property type="project" value="UniProtKB-KW"/>
</dbReference>
<dbReference type="Gene3D" id="3.40.390.10">
    <property type="entry name" value="Collagenase (Catalytic Domain)"/>
    <property type="match status" value="1"/>
</dbReference>
<dbReference type="PANTHER" id="PTHR11733">
    <property type="entry name" value="ZINC METALLOPROTEASE FAMILY M13 NEPRILYSIN-RELATED"/>
    <property type="match status" value="1"/>
</dbReference>
<dbReference type="PROSITE" id="PS51885">
    <property type="entry name" value="NEPRILYSIN"/>
    <property type="match status" value="1"/>
</dbReference>
<sequence length="707" mass="79552">MKYWLMGGVSALILAGCSPTETDNADTAVGTDTNVETADIGSAGTGQQDMAVAAPEIGEWGFDLTGMDRSVDPGDDFYRYANGGWLDRTAIPSDRSNYGMFHVLIDRGEEQILQIITDVSEMDAPEGSVEQQVGDLYASWMDADAIEARGLEPIQPWLADLAAIETHADVIEAFATLQYDTPIAVFVGTDVNSPRTRIPYVVQSGLSLPDRDYYLDTESEQMAEVRTAFLGYIETLFTLAGIENGSSRAQDILDLETRIAEAHYTREQNRDPVALNNELTIEEIEALAPDFDWRGLFEARGVGIRDGYQFRQEGALVELAALVGDVPVETWRDYLTFHFLSDYAGRLTADFDAAQFDFYSRTLNGIEEQRPRHLRGVNVVNGNLGEAVGQIYVERHFPQSSKDQMDDLVQNLIDAFAIRLENLDWMDDETRAQALVKLEGFLPRIGYPEEWEDYSSIEIRADDYFGNMMRIDQWQWDENLADLDRPVERGEWSYPPQTVNASYRPTENLIFFPAGILQAPFFDPNADAAINYGAIGGVIGHEIGHGFDDSGRNYDAVGAQMSWWTEDSDTRFRELTDELVAQFDGFSPLEGVNVNGRFTLGENIGDLGGLQMAYDAYHRHLDACCDGEAPVLNGLTGDQRFFLAWAQVWRRHYRENNLRQRIVSDPHSPSEYRTNGIVRNLDAWYAAFDVTEDDQLYLPPEDRVKVW</sequence>
<dbReference type="InterPro" id="IPR008753">
    <property type="entry name" value="Peptidase_M13_N"/>
</dbReference>
<evidence type="ECO:0000256" key="1">
    <source>
        <dbReference type="ARBA" id="ARBA00001947"/>
    </source>
</evidence>
<dbReference type="Pfam" id="PF01431">
    <property type="entry name" value="Peptidase_M13"/>
    <property type="match status" value="1"/>
</dbReference>
<dbReference type="PROSITE" id="PS51257">
    <property type="entry name" value="PROKAR_LIPOPROTEIN"/>
    <property type="match status" value="1"/>
</dbReference>
<dbReference type="InterPro" id="IPR018497">
    <property type="entry name" value="Peptidase_M13_C"/>
</dbReference>
<dbReference type="InterPro" id="IPR024079">
    <property type="entry name" value="MetalloPept_cat_dom_sf"/>
</dbReference>
<evidence type="ECO:0000256" key="3">
    <source>
        <dbReference type="ARBA" id="ARBA00022670"/>
    </source>
</evidence>
<dbReference type="SUPFAM" id="SSF55486">
    <property type="entry name" value="Metalloproteases ('zincins'), catalytic domain"/>
    <property type="match status" value="1"/>
</dbReference>